<dbReference type="AlphaFoldDB" id="A0A1N6HRG1"/>
<dbReference type="EMBL" id="FSRO01000001">
    <property type="protein sequence ID" value="SIO22362.1"/>
    <property type="molecule type" value="Genomic_DNA"/>
</dbReference>
<organism evidence="1 2">
    <name type="scientific">Nitrosomonas cryotolerans ATCC 49181</name>
    <dbReference type="NCBI Taxonomy" id="1131553"/>
    <lineage>
        <taxon>Bacteria</taxon>
        <taxon>Pseudomonadati</taxon>
        <taxon>Pseudomonadota</taxon>
        <taxon>Betaproteobacteria</taxon>
        <taxon>Nitrosomonadales</taxon>
        <taxon>Nitrosomonadaceae</taxon>
        <taxon>Nitrosomonas</taxon>
    </lineage>
</organism>
<reference evidence="1 2" key="1">
    <citation type="submission" date="2016-12" db="EMBL/GenBank/DDBJ databases">
        <authorList>
            <person name="Song W.-J."/>
            <person name="Kurnit D.M."/>
        </authorList>
    </citation>
    <scope>NUCLEOTIDE SEQUENCE [LARGE SCALE GENOMIC DNA]</scope>
    <source>
        <strain evidence="1 2">ATCC 49181</strain>
    </source>
</reference>
<proteinExistence type="predicted"/>
<evidence type="ECO:0000313" key="1">
    <source>
        <dbReference type="EMBL" id="SIO22362.1"/>
    </source>
</evidence>
<gene>
    <name evidence="1" type="ORF">SAMN02743940_1320</name>
</gene>
<sequence>MILPRTHLAFQQLISVLSMSSGNILFGFKYRFTTAGFWHVSSVLECCYIDIFSPRRQDNMFVYMMSNV</sequence>
<dbReference type="Proteomes" id="UP000185062">
    <property type="component" value="Unassembled WGS sequence"/>
</dbReference>
<keyword evidence="2" id="KW-1185">Reference proteome</keyword>
<protein>
    <submittedName>
        <fullName evidence="1">Uncharacterized protein</fullName>
    </submittedName>
</protein>
<evidence type="ECO:0000313" key="2">
    <source>
        <dbReference type="Proteomes" id="UP000185062"/>
    </source>
</evidence>
<name>A0A1N6HRG1_9PROT</name>
<accession>A0A1N6HRG1</accession>